<name>A0ABQ8SM45_PERAM</name>
<sequence>MIQPLDKIFFVPLKSGYSTEYDKFMVRNPGRVITHREVSSLFCRAYESVATPEKAKNSFRATDSISRPDGENNQNEQVCSPSTLLRLPSTNLQSKRKRMRKKSEIMTSSPYKNALETSGGNKPKELIRSPFEDLELKCVKVWSLEFVMYACKIFEEIDSVADKGCDRLKYVDHDVNIEMVLQEVQELGENSEYGTCSVNQVARRQHMIYCTESTRLFSVDEIGDSEMVFGEMRPRIRHRLPGIHLTVGENLGKNPTRAGGGAGRGRGGPGVPLVAAMAAENNNGADSISHADESHAQERLCPHRSQ</sequence>
<dbReference type="Proteomes" id="UP001148838">
    <property type="component" value="Unassembled WGS sequence"/>
</dbReference>
<evidence type="ECO:0000256" key="1">
    <source>
        <dbReference type="SAM" id="MobiDB-lite"/>
    </source>
</evidence>
<evidence type="ECO:0000313" key="2">
    <source>
        <dbReference type="EMBL" id="KAJ4435251.1"/>
    </source>
</evidence>
<evidence type="ECO:0000313" key="3">
    <source>
        <dbReference type="Proteomes" id="UP001148838"/>
    </source>
</evidence>
<feature type="region of interest" description="Disordered" evidence="1">
    <location>
        <begin position="57"/>
        <end position="78"/>
    </location>
</feature>
<dbReference type="EMBL" id="JAJSOF020000025">
    <property type="protein sequence ID" value="KAJ4435251.1"/>
    <property type="molecule type" value="Genomic_DNA"/>
</dbReference>
<reference evidence="2 3" key="1">
    <citation type="journal article" date="2022" name="Allergy">
        <title>Genome assembly and annotation of Periplaneta americana reveal a comprehensive cockroach allergen profile.</title>
        <authorList>
            <person name="Wang L."/>
            <person name="Xiong Q."/>
            <person name="Saelim N."/>
            <person name="Wang L."/>
            <person name="Nong W."/>
            <person name="Wan A.T."/>
            <person name="Shi M."/>
            <person name="Liu X."/>
            <person name="Cao Q."/>
            <person name="Hui J.H.L."/>
            <person name="Sookrung N."/>
            <person name="Leung T.F."/>
            <person name="Tungtrongchitr A."/>
            <person name="Tsui S.K.W."/>
        </authorList>
    </citation>
    <scope>NUCLEOTIDE SEQUENCE [LARGE SCALE GENOMIC DNA]</scope>
    <source>
        <strain evidence="2">PWHHKU_190912</strain>
    </source>
</reference>
<organism evidence="2 3">
    <name type="scientific">Periplaneta americana</name>
    <name type="common">American cockroach</name>
    <name type="synonym">Blatta americana</name>
    <dbReference type="NCBI Taxonomy" id="6978"/>
    <lineage>
        <taxon>Eukaryota</taxon>
        <taxon>Metazoa</taxon>
        <taxon>Ecdysozoa</taxon>
        <taxon>Arthropoda</taxon>
        <taxon>Hexapoda</taxon>
        <taxon>Insecta</taxon>
        <taxon>Pterygota</taxon>
        <taxon>Neoptera</taxon>
        <taxon>Polyneoptera</taxon>
        <taxon>Dictyoptera</taxon>
        <taxon>Blattodea</taxon>
        <taxon>Blattoidea</taxon>
        <taxon>Blattidae</taxon>
        <taxon>Blattinae</taxon>
        <taxon>Periplaneta</taxon>
    </lineage>
</organism>
<gene>
    <name evidence="2" type="ORF">ANN_23829</name>
</gene>
<accession>A0ABQ8SM45</accession>
<comment type="caution">
    <text evidence="2">The sequence shown here is derived from an EMBL/GenBank/DDBJ whole genome shotgun (WGS) entry which is preliminary data.</text>
</comment>
<proteinExistence type="predicted"/>
<feature type="region of interest" description="Disordered" evidence="1">
    <location>
        <begin position="247"/>
        <end position="306"/>
    </location>
</feature>
<keyword evidence="3" id="KW-1185">Reference proteome</keyword>
<feature type="compositionally biased region" description="Basic and acidic residues" evidence="1">
    <location>
        <begin position="289"/>
        <end position="306"/>
    </location>
</feature>
<feature type="compositionally biased region" description="Gly residues" evidence="1">
    <location>
        <begin position="258"/>
        <end position="270"/>
    </location>
</feature>
<feature type="compositionally biased region" description="Polar residues" evidence="1">
    <location>
        <begin position="59"/>
        <end position="78"/>
    </location>
</feature>
<protein>
    <submittedName>
        <fullName evidence="2">Uncharacterized protein</fullName>
    </submittedName>
</protein>